<dbReference type="Pfam" id="PF04434">
    <property type="entry name" value="SWIM"/>
    <property type="match status" value="1"/>
</dbReference>
<reference evidence="5 6" key="1">
    <citation type="journal article" date="2024" name="IMA Fungus">
        <title>IMA Genome - F19 : A genome assembly and annotation guide to empower mycologists, including annotated draft genome sequences of Ceratocystis pirilliformis, Diaporthe australafricana, Fusarium ophioides, Paecilomyces lecythidis, and Sporothrix stenoceras.</title>
        <authorList>
            <person name="Aylward J."/>
            <person name="Wilson A.M."/>
            <person name="Visagie C.M."/>
            <person name="Spraker J."/>
            <person name="Barnes I."/>
            <person name="Buitendag C."/>
            <person name="Ceriani C."/>
            <person name="Del Mar Angel L."/>
            <person name="du Plessis D."/>
            <person name="Fuchs T."/>
            <person name="Gasser K."/>
            <person name="Kramer D."/>
            <person name="Li W."/>
            <person name="Munsamy K."/>
            <person name="Piso A."/>
            <person name="Price J.L."/>
            <person name="Sonnekus B."/>
            <person name="Thomas C."/>
            <person name="van der Nest A."/>
            <person name="van Dijk A."/>
            <person name="van Heerden A."/>
            <person name="van Vuuren N."/>
            <person name="Yilmaz N."/>
            <person name="Duong T.A."/>
            <person name="van der Merwe N.A."/>
            <person name="Wingfield M.J."/>
            <person name="Wingfield B.D."/>
        </authorList>
    </citation>
    <scope>NUCLEOTIDE SEQUENCE [LARGE SCALE GENOMIC DNA]</scope>
    <source>
        <strain evidence="5 6">CMW 18300</strain>
    </source>
</reference>
<keyword evidence="6" id="KW-1185">Reference proteome</keyword>
<dbReference type="InterPro" id="IPR039903">
    <property type="entry name" value="Zswim2"/>
</dbReference>
<proteinExistence type="predicted"/>
<feature type="region of interest" description="Disordered" evidence="2">
    <location>
        <begin position="1"/>
        <end position="78"/>
    </location>
</feature>
<comment type="caution">
    <text evidence="5">The sequence shown here is derived from an EMBL/GenBank/DDBJ whole genome shotgun (WGS) entry which is preliminary data.</text>
</comment>
<organism evidence="5 6">
    <name type="scientific">Diaporthe australafricana</name>
    <dbReference type="NCBI Taxonomy" id="127596"/>
    <lineage>
        <taxon>Eukaryota</taxon>
        <taxon>Fungi</taxon>
        <taxon>Dikarya</taxon>
        <taxon>Ascomycota</taxon>
        <taxon>Pezizomycotina</taxon>
        <taxon>Sordariomycetes</taxon>
        <taxon>Sordariomycetidae</taxon>
        <taxon>Diaporthales</taxon>
        <taxon>Diaporthaceae</taxon>
        <taxon>Diaporthe</taxon>
    </lineage>
</organism>
<dbReference type="EMBL" id="JAWRVE010000054">
    <property type="protein sequence ID" value="KAL1866670.1"/>
    <property type="molecule type" value="Genomic_DNA"/>
</dbReference>
<dbReference type="PROSITE" id="PS50966">
    <property type="entry name" value="ZF_SWIM"/>
    <property type="match status" value="1"/>
</dbReference>
<evidence type="ECO:0000313" key="5">
    <source>
        <dbReference type="EMBL" id="KAL1866670.1"/>
    </source>
</evidence>
<evidence type="ECO:0000256" key="1">
    <source>
        <dbReference type="PROSITE-ProRule" id="PRU00175"/>
    </source>
</evidence>
<keyword evidence="1" id="KW-0862">Zinc</keyword>
<feature type="domain" description="SWIM-type" evidence="4">
    <location>
        <begin position="132"/>
        <end position="164"/>
    </location>
</feature>
<dbReference type="PANTHER" id="PTHR21540:SF0">
    <property type="entry name" value="PHD FAMILY PROTEIN"/>
    <property type="match status" value="1"/>
</dbReference>
<evidence type="ECO:0000259" key="4">
    <source>
        <dbReference type="PROSITE" id="PS50966"/>
    </source>
</evidence>
<dbReference type="InterPro" id="IPR013083">
    <property type="entry name" value="Znf_RING/FYVE/PHD"/>
</dbReference>
<evidence type="ECO:0000256" key="2">
    <source>
        <dbReference type="SAM" id="MobiDB-lite"/>
    </source>
</evidence>
<dbReference type="InterPro" id="IPR001841">
    <property type="entry name" value="Znf_RING"/>
</dbReference>
<gene>
    <name evidence="5" type="ORF">Daus18300_006614</name>
</gene>
<evidence type="ECO:0000259" key="3">
    <source>
        <dbReference type="PROSITE" id="PS50089"/>
    </source>
</evidence>
<keyword evidence="1" id="KW-0479">Metal-binding</keyword>
<dbReference type="InterPro" id="IPR007527">
    <property type="entry name" value="Znf_SWIM"/>
</dbReference>
<dbReference type="PROSITE" id="PS50089">
    <property type="entry name" value="ZF_RING_2"/>
    <property type="match status" value="1"/>
</dbReference>
<protein>
    <recommendedName>
        <fullName evidence="7">SWIM-type domain-containing protein</fullName>
    </recommendedName>
</protein>
<evidence type="ECO:0008006" key="7">
    <source>
        <dbReference type="Google" id="ProtNLM"/>
    </source>
</evidence>
<dbReference type="SUPFAM" id="SSF57850">
    <property type="entry name" value="RING/U-box"/>
    <property type="match status" value="1"/>
</dbReference>
<accession>A0ABR3WTC6</accession>
<sequence>MGVQPDQGAYDASPPASSDRKRKRTPGHSSSTNVSPAAAVQDGGDDEDSNGVVLNNIKKPKIPKNPKKPNNDASPAAEKRLRRFRPKAPSSFHAVFDRATSQRFFLLSRARCDTSDCPAELFELTGSTGNIYRVHIEKQPTCSCPHGKAGNQCKHIIWTLKSILRAPDSLVYQLALLSTELRDIFANAPAPADESGADLEKDKNRKDVDGDCPICFEEMQTGDGKEPLVWCKAACGQNIMPPQHQECFEMWAATKKTGSGRRRVPCPYCRSTWEDDNDLTTKINTSGKPNADGYVNVANQLGISTERDYSTYSTWWTGHSAYRGRRLRDEF</sequence>
<evidence type="ECO:0000313" key="6">
    <source>
        <dbReference type="Proteomes" id="UP001583177"/>
    </source>
</evidence>
<keyword evidence="1" id="KW-0863">Zinc-finger</keyword>
<dbReference type="Proteomes" id="UP001583177">
    <property type="component" value="Unassembled WGS sequence"/>
</dbReference>
<dbReference type="CDD" id="cd16494">
    <property type="entry name" value="RING-CH-C4HC3_ZSWM2"/>
    <property type="match status" value="1"/>
</dbReference>
<feature type="domain" description="RING-type" evidence="3">
    <location>
        <begin position="212"/>
        <end position="270"/>
    </location>
</feature>
<name>A0ABR3WTC6_9PEZI</name>
<feature type="compositionally biased region" description="Basic residues" evidence="2">
    <location>
        <begin position="58"/>
        <end position="67"/>
    </location>
</feature>
<dbReference type="Gene3D" id="3.30.40.10">
    <property type="entry name" value="Zinc/RING finger domain, C3HC4 (zinc finger)"/>
    <property type="match status" value="1"/>
</dbReference>
<dbReference type="PANTHER" id="PTHR21540">
    <property type="entry name" value="RING FINGER AND SWIM DOMAIN-CONTAINING PROTEIN 2"/>
    <property type="match status" value="1"/>
</dbReference>